<evidence type="ECO:0000313" key="2">
    <source>
        <dbReference type="Proteomes" id="UP000004750"/>
    </source>
</evidence>
<comment type="caution">
    <text evidence="1">The sequence shown here is derived from an EMBL/GenBank/DDBJ whole genome shotgun (WGS) entry which is preliminary data.</text>
</comment>
<gene>
    <name evidence="1" type="ORF">HMPREF9080_01097</name>
</gene>
<dbReference type="AlphaFoldDB" id="G9ZEA8"/>
<protein>
    <submittedName>
        <fullName evidence="1">Uncharacterized protein</fullName>
    </submittedName>
</protein>
<sequence length="98" mass="10983">MPISSGFSDFFKQYLHRHKAEMDYLTAMLVRPTLNLVGHKDTLPLKAKPAFSCRCEQRFLSINDWCICASIETSLGCLKSKAFNLEDAHMAAPAKMSG</sequence>
<dbReference type="EMBL" id="AGCM01000055">
    <property type="protein sequence ID" value="EHM54868.1"/>
    <property type="molecule type" value="Genomic_DNA"/>
</dbReference>
<organism evidence="1 2">
    <name type="scientific">Cardiobacterium valvarum F0432</name>
    <dbReference type="NCBI Taxonomy" id="797473"/>
    <lineage>
        <taxon>Bacteria</taxon>
        <taxon>Pseudomonadati</taxon>
        <taxon>Pseudomonadota</taxon>
        <taxon>Gammaproteobacteria</taxon>
        <taxon>Cardiobacteriales</taxon>
        <taxon>Cardiobacteriaceae</taxon>
        <taxon>Cardiobacterium</taxon>
    </lineage>
</organism>
<dbReference type="RefSeq" id="WP_006985116.1">
    <property type="nucleotide sequence ID" value="NZ_JH417913.1"/>
</dbReference>
<dbReference type="Proteomes" id="UP000004750">
    <property type="component" value="Unassembled WGS sequence"/>
</dbReference>
<reference evidence="1 2" key="1">
    <citation type="submission" date="2011-08" db="EMBL/GenBank/DDBJ databases">
        <authorList>
            <person name="Weinstock G."/>
            <person name="Sodergren E."/>
            <person name="Clifton S."/>
            <person name="Fulton L."/>
            <person name="Fulton B."/>
            <person name="Courtney L."/>
            <person name="Fronick C."/>
            <person name="Harrison M."/>
            <person name="Strong C."/>
            <person name="Farmer C."/>
            <person name="Delahaunty K."/>
            <person name="Markovic C."/>
            <person name="Hall O."/>
            <person name="Minx P."/>
            <person name="Tomlinson C."/>
            <person name="Mitreva M."/>
            <person name="Hou S."/>
            <person name="Chen J."/>
            <person name="Wollam A."/>
            <person name="Pepin K.H."/>
            <person name="Johnson M."/>
            <person name="Bhonagiri V."/>
            <person name="Zhang X."/>
            <person name="Suruliraj S."/>
            <person name="Warren W."/>
            <person name="Chinwalla A."/>
            <person name="Mardis E.R."/>
            <person name="Wilson R.K."/>
        </authorList>
    </citation>
    <scope>NUCLEOTIDE SEQUENCE [LARGE SCALE GENOMIC DNA]</scope>
    <source>
        <strain evidence="1 2">F0432</strain>
    </source>
</reference>
<name>G9ZEA8_9GAMM</name>
<dbReference type="STRING" id="797473.HMPREF9080_01097"/>
<dbReference type="HOGENOM" id="CLU_2328608_0_0_6"/>
<proteinExistence type="predicted"/>
<evidence type="ECO:0000313" key="1">
    <source>
        <dbReference type="EMBL" id="EHM54868.1"/>
    </source>
</evidence>
<accession>G9ZEA8</accession>